<comment type="subcellular location">
    <subcellularLocation>
        <location evidence="1">Membrane</location>
        <topology evidence="1">Multi-pass membrane protein</topology>
    </subcellularLocation>
</comment>
<dbReference type="EMBL" id="LATX01001728">
    <property type="protein sequence ID" value="KTB38800.1"/>
    <property type="molecule type" value="Genomic_DNA"/>
</dbReference>
<feature type="transmembrane region" description="Helical" evidence="5">
    <location>
        <begin position="253"/>
        <end position="273"/>
    </location>
</feature>
<keyword evidence="2 5" id="KW-0812">Transmembrane</keyword>
<organism evidence="6 7">
    <name type="scientific">Moniliophthora roreri</name>
    <name type="common">Frosty pod rot fungus</name>
    <name type="synonym">Monilia roreri</name>
    <dbReference type="NCBI Taxonomy" id="221103"/>
    <lineage>
        <taxon>Eukaryota</taxon>
        <taxon>Fungi</taxon>
        <taxon>Dikarya</taxon>
        <taxon>Basidiomycota</taxon>
        <taxon>Agaricomycotina</taxon>
        <taxon>Agaricomycetes</taxon>
        <taxon>Agaricomycetidae</taxon>
        <taxon>Agaricales</taxon>
        <taxon>Marasmiineae</taxon>
        <taxon>Marasmiaceae</taxon>
        <taxon>Moniliophthora</taxon>
    </lineage>
</organism>
<dbReference type="InterPro" id="IPR007568">
    <property type="entry name" value="RTA1"/>
</dbReference>
<name>A0A0W0FR10_MONRR</name>
<evidence type="ECO:0000256" key="3">
    <source>
        <dbReference type="ARBA" id="ARBA00022989"/>
    </source>
</evidence>
<keyword evidence="4 5" id="KW-0472">Membrane</keyword>
<dbReference type="AlphaFoldDB" id="A0A0W0FR10"/>
<dbReference type="PANTHER" id="PTHR31465">
    <property type="entry name" value="PROTEIN RTA1-RELATED"/>
    <property type="match status" value="1"/>
</dbReference>
<evidence type="ECO:0000256" key="5">
    <source>
        <dbReference type="SAM" id="Phobius"/>
    </source>
</evidence>
<evidence type="ECO:0000313" key="6">
    <source>
        <dbReference type="EMBL" id="KTB38800.1"/>
    </source>
</evidence>
<evidence type="ECO:0000313" key="7">
    <source>
        <dbReference type="Proteomes" id="UP000054988"/>
    </source>
</evidence>
<accession>A0A0W0FR10</accession>
<feature type="transmembrane region" description="Helical" evidence="5">
    <location>
        <begin position="20"/>
        <end position="42"/>
    </location>
</feature>
<dbReference type="Proteomes" id="UP000054988">
    <property type="component" value="Unassembled WGS sequence"/>
</dbReference>
<sequence length="305" mass="33630">MNTLSYSTFARVSRNLYGYIPTRWICITFLVLFSISSLAHVVQATYSRTWWLLITVVLCGALEVGGWSARLWSSWSPLLVSAYEMQMVCTIIGPTPLIAANFVILGSVIKTLGTEYSRIKPQQYSVIFCSCDVIALLVQGLGAGIASAAVSQGKNPEKGSHIVLVGIAFQMAVITLYVACLVEFLVRWYRDAPVGGKRSNNIKPEPKSRKLDLKLKAMIATILFTSLLLWIRAVYRSIELADDFTGKIITTEVYFNVLDGMMVLLAMITFNFGHPGLLLLSVRDLDAKADGRIELTAGSMRGSKI</sequence>
<dbReference type="Pfam" id="PF04479">
    <property type="entry name" value="RTA1"/>
    <property type="match status" value="1"/>
</dbReference>
<reference evidence="6 7" key="1">
    <citation type="submission" date="2015-12" db="EMBL/GenBank/DDBJ databases">
        <title>Draft genome sequence of Moniliophthora roreri, the causal agent of frosty pod rot of cacao.</title>
        <authorList>
            <person name="Aime M.C."/>
            <person name="Diaz-Valderrama J.R."/>
            <person name="Kijpornyongpan T."/>
            <person name="Phillips-Mora W."/>
        </authorList>
    </citation>
    <scope>NUCLEOTIDE SEQUENCE [LARGE SCALE GENOMIC DNA]</scope>
    <source>
        <strain evidence="6 7">MCA 2952</strain>
    </source>
</reference>
<keyword evidence="3 5" id="KW-1133">Transmembrane helix</keyword>
<evidence type="ECO:0000256" key="4">
    <source>
        <dbReference type="ARBA" id="ARBA00023136"/>
    </source>
</evidence>
<dbReference type="PANTHER" id="PTHR31465:SF9">
    <property type="entry name" value="SPHINGOID LONG-CHAIN BASE TRANSPORTER RSB1"/>
    <property type="match status" value="1"/>
</dbReference>
<protein>
    <submittedName>
        <fullName evidence="6">Putative RTA1-domain-containing protein</fullName>
    </submittedName>
</protein>
<evidence type="ECO:0000256" key="2">
    <source>
        <dbReference type="ARBA" id="ARBA00022692"/>
    </source>
</evidence>
<feature type="transmembrane region" description="Helical" evidence="5">
    <location>
        <begin position="49"/>
        <end position="71"/>
    </location>
</feature>
<feature type="transmembrane region" description="Helical" evidence="5">
    <location>
        <begin position="213"/>
        <end position="233"/>
    </location>
</feature>
<dbReference type="GO" id="GO:0005886">
    <property type="term" value="C:plasma membrane"/>
    <property type="evidence" value="ECO:0007669"/>
    <property type="project" value="TreeGrafter"/>
</dbReference>
<dbReference type="GO" id="GO:0000324">
    <property type="term" value="C:fungal-type vacuole"/>
    <property type="evidence" value="ECO:0007669"/>
    <property type="project" value="TreeGrafter"/>
</dbReference>
<evidence type="ECO:0000256" key="1">
    <source>
        <dbReference type="ARBA" id="ARBA00004141"/>
    </source>
</evidence>
<feature type="transmembrane region" description="Helical" evidence="5">
    <location>
        <begin position="124"/>
        <end position="150"/>
    </location>
</feature>
<dbReference type="eggNOG" id="ENOG502QU4U">
    <property type="taxonomic scope" value="Eukaryota"/>
</dbReference>
<comment type="caution">
    <text evidence="6">The sequence shown here is derived from an EMBL/GenBank/DDBJ whole genome shotgun (WGS) entry which is preliminary data.</text>
</comment>
<gene>
    <name evidence="6" type="ORF">WG66_8624</name>
</gene>
<feature type="transmembrane region" description="Helical" evidence="5">
    <location>
        <begin position="91"/>
        <end position="112"/>
    </location>
</feature>
<proteinExistence type="predicted"/>
<feature type="transmembrane region" description="Helical" evidence="5">
    <location>
        <begin position="162"/>
        <end position="189"/>
    </location>
</feature>